<reference evidence="3" key="1">
    <citation type="submission" date="2016-09" db="EMBL/GenBank/DDBJ databases">
        <authorList>
            <person name="Varghese N."/>
            <person name="Submissions S."/>
        </authorList>
    </citation>
    <scope>NUCLEOTIDE SEQUENCE [LARGE SCALE GENOMIC DNA]</scope>
    <source>
        <strain evidence="3">ANC 4422</strain>
    </source>
</reference>
<evidence type="ECO:0000313" key="3">
    <source>
        <dbReference type="Proteomes" id="UP000242501"/>
    </source>
</evidence>
<evidence type="ECO:0008006" key="4">
    <source>
        <dbReference type="Google" id="ProtNLM"/>
    </source>
</evidence>
<gene>
    <name evidence="2" type="ORF">SAMN05421733_1152</name>
</gene>
<dbReference type="RefSeq" id="WP_092749989.1">
    <property type="nucleotide sequence ID" value="NZ_FMYL01000015.1"/>
</dbReference>
<sequence length="123" mass="14435">MKSETIIRVIYALCLVGAGLNHLQTVLTHGLLWDYHNAPLFTRFFWTSLTFFDPIAAILLFLKPKVGLIFTFLIIFIDVIHNSWILLDEGRDLFNYMFISQFLFLLFVVFTIRIPWKASTVKY</sequence>
<name>A0A1G6K7G8_9GAMM</name>
<evidence type="ECO:0000313" key="2">
    <source>
        <dbReference type="EMBL" id="SDC26883.1"/>
    </source>
</evidence>
<dbReference type="EMBL" id="FMYL01000015">
    <property type="protein sequence ID" value="SDC26883.1"/>
    <property type="molecule type" value="Genomic_DNA"/>
</dbReference>
<keyword evidence="1" id="KW-0812">Transmembrane</keyword>
<feature type="transmembrane region" description="Helical" evidence="1">
    <location>
        <begin position="93"/>
        <end position="116"/>
    </location>
</feature>
<dbReference type="AlphaFoldDB" id="A0A1G6K7G8"/>
<protein>
    <recommendedName>
        <fullName evidence="4">DoxX-like family protein</fullName>
    </recommendedName>
</protein>
<keyword evidence="3" id="KW-1185">Reference proteome</keyword>
<accession>A0A1G6K7G8</accession>
<keyword evidence="1" id="KW-1133">Transmembrane helix</keyword>
<proteinExistence type="predicted"/>
<evidence type="ECO:0000256" key="1">
    <source>
        <dbReference type="SAM" id="Phobius"/>
    </source>
</evidence>
<organism evidence="2 3">
    <name type="scientific">Acinetobacter boissieri</name>
    <dbReference type="NCBI Taxonomy" id="1219383"/>
    <lineage>
        <taxon>Bacteria</taxon>
        <taxon>Pseudomonadati</taxon>
        <taxon>Pseudomonadota</taxon>
        <taxon>Gammaproteobacteria</taxon>
        <taxon>Moraxellales</taxon>
        <taxon>Moraxellaceae</taxon>
        <taxon>Acinetobacter</taxon>
    </lineage>
</organism>
<keyword evidence="1" id="KW-0472">Membrane</keyword>
<dbReference type="Proteomes" id="UP000242501">
    <property type="component" value="Unassembled WGS sequence"/>
</dbReference>
<feature type="transmembrane region" description="Helical" evidence="1">
    <location>
        <begin position="44"/>
        <end position="62"/>
    </location>
</feature>
<dbReference type="OrthoDB" id="881941at2"/>
<feature type="transmembrane region" description="Helical" evidence="1">
    <location>
        <begin position="69"/>
        <end position="87"/>
    </location>
</feature>